<evidence type="ECO:0000256" key="1">
    <source>
        <dbReference type="ARBA" id="ARBA00008791"/>
    </source>
</evidence>
<dbReference type="SUPFAM" id="SSF52402">
    <property type="entry name" value="Adenine nucleotide alpha hydrolases-like"/>
    <property type="match status" value="1"/>
</dbReference>
<feature type="domain" description="UspA" evidence="2">
    <location>
        <begin position="229"/>
        <end position="279"/>
    </location>
</feature>
<dbReference type="PRINTS" id="PR01438">
    <property type="entry name" value="UNVRSLSTRESS"/>
</dbReference>
<dbReference type="Pfam" id="PF00582">
    <property type="entry name" value="Usp"/>
    <property type="match status" value="1"/>
</dbReference>
<evidence type="ECO:0000313" key="3">
    <source>
        <dbReference type="EMBL" id="CUH99505.1"/>
    </source>
</evidence>
<dbReference type="AlphaFoldDB" id="A0A0P1H8J7"/>
<reference evidence="3 4" key="1">
    <citation type="submission" date="2015-09" db="EMBL/GenBank/DDBJ databases">
        <authorList>
            <consortium name="Swine Surveillance"/>
        </authorList>
    </citation>
    <scope>NUCLEOTIDE SEQUENCE [LARGE SCALE GENOMIC DNA]</scope>
    <source>
        <strain evidence="3 4">CECT 8399</strain>
    </source>
</reference>
<proteinExistence type="inferred from homology"/>
<evidence type="ECO:0000259" key="2">
    <source>
        <dbReference type="Pfam" id="PF00582"/>
    </source>
</evidence>
<evidence type="ECO:0000313" key="4">
    <source>
        <dbReference type="Proteomes" id="UP000051326"/>
    </source>
</evidence>
<dbReference type="RefSeq" id="WP_058285649.1">
    <property type="nucleotide sequence ID" value="NZ_CYSR01000020.1"/>
</dbReference>
<protein>
    <submittedName>
        <fullName evidence="3">Universal stress protein family protein</fullName>
    </submittedName>
</protein>
<gene>
    <name evidence="3" type="ORF">PHA8399_01627</name>
</gene>
<sequence length="281" mass="29942">MHRRTLLFAISSSTSDTTITAAAEAAREQRAHLACLLLRTLPGMPHFAYGASAYGVMAVPDEWLETLQSCRTAQAARAAEVEALLSRSNTAGDVQYATGSDSDIRLLAARRALSCDIAEAADGLREDPEVFRDAMHGILFGAPVPLMVNGSPLAPRKRIFLAWNSSLSAARAAHAALPYFKAAEEVVIGCFDPDMSDTRDGEDPGADMAAWLSHHGCTVTLSQFPSGGRDTGSAIQDRARETGADLVVMGAYGHSRLRQAVFGGTTRSLLEQTALPVLFAH</sequence>
<dbReference type="EMBL" id="CYSR01000020">
    <property type="protein sequence ID" value="CUH99505.1"/>
    <property type="molecule type" value="Genomic_DNA"/>
</dbReference>
<dbReference type="InterPro" id="IPR006016">
    <property type="entry name" value="UspA"/>
</dbReference>
<accession>A0A0P1H8J7</accession>
<comment type="similarity">
    <text evidence="1">Belongs to the universal stress protein A family.</text>
</comment>
<organism evidence="3 4">
    <name type="scientific">Leisingera aquaemixtae</name>
    <dbReference type="NCBI Taxonomy" id="1396826"/>
    <lineage>
        <taxon>Bacteria</taxon>
        <taxon>Pseudomonadati</taxon>
        <taxon>Pseudomonadota</taxon>
        <taxon>Alphaproteobacteria</taxon>
        <taxon>Rhodobacterales</taxon>
        <taxon>Roseobacteraceae</taxon>
        <taxon>Leisingera</taxon>
    </lineage>
</organism>
<dbReference type="STRING" id="1396826.PHA8399_01627"/>
<dbReference type="CDD" id="cd00293">
    <property type="entry name" value="USP-like"/>
    <property type="match status" value="1"/>
</dbReference>
<dbReference type="Gene3D" id="3.40.50.12370">
    <property type="match status" value="1"/>
</dbReference>
<dbReference type="InterPro" id="IPR006015">
    <property type="entry name" value="Universal_stress_UspA"/>
</dbReference>
<dbReference type="Proteomes" id="UP000051326">
    <property type="component" value="Unassembled WGS sequence"/>
</dbReference>
<name>A0A0P1H8J7_9RHOB</name>